<feature type="region of interest" description="Disordered" evidence="1">
    <location>
        <begin position="48"/>
        <end position="81"/>
    </location>
</feature>
<accession>A0A9Q8SMK4</accession>
<sequence>MSWDLSTGIRTYILAPGLPLRRRLSARLSQSGGHSLFACRLNKWGMSTTTPRSPAVNGVKHKKRERQETEGKEGNGGVAHIRRDETLPSSFSFSLYCIRTDTSLTSPHLTFNAFPFHTFFWAVIYNSTTPDCAPSFNPRSVHRPQHGLLSLGTYTPGKDEQLPRHTHLSTPRPFLFSFPDDLAPHKLEAACHSNKKSKEKSCTAHCTLSSTRPPVRSWFAKFPCLLGTLFSPFAAFAENPQNAPPTACCSRTCVTITAHGPPPITYRTLAVITFQSYQVSFFPQDQAQHHTGVFLAMSLTLRTFSLVKACGSRRDETSHVSALPNPVMAVLSTATRILLAGKLSQGMQWPVEVLHRAAFLAQQFVFPYGGDEQISATPHIYTPSPHFCLLHVAPSATYSPPRTSDPDESRLSNVHATQYAHRASIGEIPIKPRLPFRPGVFDEANGLARSLFYERSQYEARFRLGIGPLG</sequence>
<dbReference type="KEGG" id="clup:CLUP02_05626"/>
<gene>
    <name evidence="2" type="ORF">CLUP02_05626</name>
</gene>
<dbReference type="Proteomes" id="UP000830671">
    <property type="component" value="Chromosome 3"/>
</dbReference>
<name>A0A9Q8SMK4_9PEZI</name>
<protein>
    <submittedName>
        <fullName evidence="2">Uncharacterized protein</fullName>
    </submittedName>
</protein>
<keyword evidence="3" id="KW-1185">Reference proteome</keyword>
<evidence type="ECO:0000313" key="2">
    <source>
        <dbReference type="EMBL" id="UQC80144.1"/>
    </source>
</evidence>
<organism evidence="2 3">
    <name type="scientific">Colletotrichum lupini</name>
    <dbReference type="NCBI Taxonomy" id="145971"/>
    <lineage>
        <taxon>Eukaryota</taxon>
        <taxon>Fungi</taxon>
        <taxon>Dikarya</taxon>
        <taxon>Ascomycota</taxon>
        <taxon>Pezizomycotina</taxon>
        <taxon>Sordariomycetes</taxon>
        <taxon>Hypocreomycetidae</taxon>
        <taxon>Glomerellales</taxon>
        <taxon>Glomerellaceae</taxon>
        <taxon>Colletotrichum</taxon>
        <taxon>Colletotrichum acutatum species complex</taxon>
    </lineage>
</organism>
<dbReference type="RefSeq" id="XP_049141775.1">
    <property type="nucleotide sequence ID" value="XM_049284632.1"/>
</dbReference>
<dbReference type="EMBL" id="CP019475">
    <property type="protein sequence ID" value="UQC80144.1"/>
    <property type="molecule type" value="Genomic_DNA"/>
</dbReference>
<reference evidence="2" key="1">
    <citation type="journal article" date="2021" name="Mol. Plant Microbe Interact.">
        <title>Complete Genome Sequence of the Plant-Pathogenic Fungus Colletotrichum lupini.</title>
        <authorList>
            <person name="Baroncelli R."/>
            <person name="Pensec F."/>
            <person name="Da Lio D."/>
            <person name="Boufleur T."/>
            <person name="Vicente I."/>
            <person name="Sarrocco S."/>
            <person name="Picot A."/>
            <person name="Baraldi E."/>
            <person name="Sukno S."/>
            <person name="Thon M."/>
            <person name="Le Floch G."/>
        </authorList>
    </citation>
    <scope>NUCLEOTIDE SEQUENCE</scope>
    <source>
        <strain evidence="2">IMI 504893</strain>
    </source>
</reference>
<dbReference type="AlphaFoldDB" id="A0A9Q8SMK4"/>
<evidence type="ECO:0000256" key="1">
    <source>
        <dbReference type="SAM" id="MobiDB-lite"/>
    </source>
</evidence>
<proteinExistence type="predicted"/>
<evidence type="ECO:0000313" key="3">
    <source>
        <dbReference type="Proteomes" id="UP000830671"/>
    </source>
</evidence>
<dbReference type="GeneID" id="73339642"/>